<evidence type="ECO:0000313" key="1">
    <source>
        <dbReference type="EMBL" id="SDL52206.1"/>
    </source>
</evidence>
<dbReference type="EMBL" id="FNGW01000002">
    <property type="protein sequence ID" value="SDL52206.1"/>
    <property type="molecule type" value="Genomic_DNA"/>
</dbReference>
<reference evidence="1 2" key="1">
    <citation type="submission" date="2016-10" db="EMBL/GenBank/DDBJ databases">
        <authorList>
            <person name="de Groot N.N."/>
        </authorList>
    </citation>
    <scope>NUCLEOTIDE SEQUENCE [LARGE SCALE GENOMIC DNA]</scope>
    <source>
        <strain evidence="1 2">DSM 797</strain>
    </source>
</reference>
<dbReference type="RefSeq" id="WP_092724192.1">
    <property type="nucleotide sequence ID" value="NZ_FNGW01000002.1"/>
</dbReference>
<protein>
    <submittedName>
        <fullName evidence="1">Uncharacterized protein</fullName>
    </submittedName>
</protein>
<proteinExistence type="predicted"/>
<name>A0A1G9KRG4_9FIRM</name>
<dbReference type="AlphaFoldDB" id="A0A1G9KRG4"/>
<keyword evidence="2" id="KW-1185">Reference proteome</keyword>
<dbReference type="Proteomes" id="UP000199068">
    <property type="component" value="Unassembled WGS sequence"/>
</dbReference>
<evidence type="ECO:0000313" key="2">
    <source>
        <dbReference type="Proteomes" id="UP000199068"/>
    </source>
</evidence>
<sequence>MQNLNIKLTRDNFNFRFKQYEGMYFHANIDEGSEIVKYKITKDKEGQELKEFGNTHIKEGHMMYIPQIEAYIDLKSIK</sequence>
<organism evidence="1 2">
    <name type="scientific">Romboutsia lituseburensis DSM 797</name>
    <dbReference type="NCBI Taxonomy" id="1121325"/>
    <lineage>
        <taxon>Bacteria</taxon>
        <taxon>Bacillati</taxon>
        <taxon>Bacillota</taxon>
        <taxon>Clostridia</taxon>
        <taxon>Peptostreptococcales</taxon>
        <taxon>Peptostreptococcaceae</taxon>
        <taxon>Romboutsia</taxon>
    </lineage>
</organism>
<accession>A0A1G9KRG4</accession>
<gene>
    <name evidence="1" type="ORF">SAMN04515677_102243</name>
</gene>